<reference evidence="3" key="1">
    <citation type="journal article" date="2017" name="Nat. Commun.">
        <title>The North American bullfrog draft genome provides insight into hormonal regulation of long noncoding RNA.</title>
        <authorList>
            <person name="Hammond S.A."/>
            <person name="Warren R.L."/>
            <person name="Vandervalk B.P."/>
            <person name="Kucuk E."/>
            <person name="Khan H."/>
            <person name="Gibb E.A."/>
            <person name="Pandoh P."/>
            <person name="Kirk H."/>
            <person name="Zhao Y."/>
            <person name="Jones M."/>
            <person name="Mungall A.J."/>
            <person name="Coope R."/>
            <person name="Pleasance S."/>
            <person name="Moore R.A."/>
            <person name="Holt R.A."/>
            <person name="Round J.M."/>
            <person name="Ohora S."/>
            <person name="Walle B.V."/>
            <person name="Veldhoen N."/>
            <person name="Helbing C.C."/>
            <person name="Birol I."/>
        </authorList>
    </citation>
    <scope>NUCLEOTIDE SEQUENCE [LARGE SCALE GENOMIC DNA]</scope>
</reference>
<dbReference type="OrthoDB" id="7463797at2759"/>
<gene>
    <name evidence="2" type="ORF">AB205_0175070</name>
</gene>
<dbReference type="AlphaFoldDB" id="A0A2G9RFI4"/>
<evidence type="ECO:0000256" key="1">
    <source>
        <dbReference type="SAM" id="MobiDB-lite"/>
    </source>
</evidence>
<protein>
    <submittedName>
        <fullName evidence="2">Uncharacterized protein</fullName>
    </submittedName>
</protein>
<feature type="compositionally biased region" description="Basic and acidic residues" evidence="1">
    <location>
        <begin position="66"/>
        <end position="75"/>
    </location>
</feature>
<dbReference type="Proteomes" id="UP000228934">
    <property type="component" value="Unassembled WGS sequence"/>
</dbReference>
<proteinExistence type="predicted"/>
<evidence type="ECO:0000313" key="3">
    <source>
        <dbReference type="Proteomes" id="UP000228934"/>
    </source>
</evidence>
<evidence type="ECO:0000313" key="2">
    <source>
        <dbReference type="EMBL" id="PIO26627.1"/>
    </source>
</evidence>
<sequence length="75" mass="8193">MFGGSKVVKRGPRTNRGSNQTTMPPPEENGHMAHAKGRVKQGDACLSDEDPERMKHSKGVGLNISSRRETSPFIC</sequence>
<dbReference type="EMBL" id="KV938642">
    <property type="protein sequence ID" value="PIO26627.1"/>
    <property type="molecule type" value="Genomic_DNA"/>
</dbReference>
<organism evidence="2 3">
    <name type="scientific">Aquarana catesbeiana</name>
    <name type="common">American bullfrog</name>
    <name type="synonym">Rana catesbeiana</name>
    <dbReference type="NCBI Taxonomy" id="8400"/>
    <lineage>
        <taxon>Eukaryota</taxon>
        <taxon>Metazoa</taxon>
        <taxon>Chordata</taxon>
        <taxon>Craniata</taxon>
        <taxon>Vertebrata</taxon>
        <taxon>Euteleostomi</taxon>
        <taxon>Amphibia</taxon>
        <taxon>Batrachia</taxon>
        <taxon>Anura</taxon>
        <taxon>Neobatrachia</taxon>
        <taxon>Ranoidea</taxon>
        <taxon>Ranidae</taxon>
        <taxon>Aquarana</taxon>
    </lineage>
</organism>
<name>A0A2G9RFI4_AQUCT</name>
<feature type="region of interest" description="Disordered" evidence="1">
    <location>
        <begin position="1"/>
        <end position="75"/>
    </location>
</feature>
<accession>A0A2G9RFI4</accession>
<keyword evidence="3" id="KW-1185">Reference proteome</keyword>